<keyword evidence="3" id="KW-1185">Reference proteome</keyword>
<organism evidence="2 3">
    <name type="scientific">Rickenella mellea</name>
    <dbReference type="NCBI Taxonomy" id="50990"/>
    <lineage>
        <taxon>Eukaryota</taxon>
        <taxon>Fungi</taxon>
        <taxon>Dikarya</taxon>
        <taxon>Basidiomycota</taxon>
        <taxon>Agaricomycotina</taxon>
        <taxon>Agaricomycetes</taxon>
        <taxon>Hymenochaetales</taxon>
        <taxon>Rickenellaceae</taxon>
        <taxon>Rickenella</taxon>
    </lineage>
</organism>
<sequence length="82" mass="9637">MFFWLAMSLSLATCCSVYQKRGLIKFLYFATQYPLLLELIYCTYCPRNFLIDETLNNRELQLCGGKLYSLMGILHSIFSFTR</sequence>
<dbReference type="Proteomes" id="UP000294933">
    <property type="component" value="Unassembled WGS sequence"/>
</dbReference>
<accession>A0A4Y7Q9D4</accession>
<proteinExistence type="predicted"/>
<feature type="signal peptide" evidence="1">
    <location>
        <begin position="1"/>
        <end position="19"/>
    </location>
</feature>
<evidence type="ECO:0000256" key="1">
    <source>
        <dbReference type="SAM" id="SignalP"/>
    </source>
</evidence>
<reference evidence="2 3" key="1">
    <citation type="submission" date="2018-06" db="EMBL/GenBank/DDBJ databases">
        <title>A transcriptomic atlas of mushroom development highlights an independent origin of complex multicellularity.</title>
        <authorList>
            <consortium name="DOE Joint Genome Institute"/>
            <person name="Krizsan K."/>
            <person name="Almasi E."/>
            <person name="Merenyi Z."/>
            <person name="Sahu N."/>
            <person name="Viragh M."/>
            <person name="Koszo T."/>
            <person name="Mondo S."/>
            <person name="Kiss B."/>
            <person name="Balint B."/>
            <person name="Kues U."/>
            <person name="Barry K."/>
            <person name="Hegedus J.C."/>
            <person name="Henrissat B."/>
            <person name="Johnson J."/>
            <person name="Lipzen A."/>
            <person name="Ohm R."/>
            <person name="Nagy I."/>
            <person name="Pangilinan J."/>
            <person name="Yan J."/>
            <person name="Xiong Y."/>
            <person name="Grigoriev I.V."/>
            <person name="Hibbett D.S."/>
            <person name="Nagy L.G."/>
        </authorList>
    </citation>
    <scope>NUCLEOTIDE SEQUENCE [LARGE SCALE GENOMIC DNA]</scope>
    <source>
        <strain evidence="2 3">SZMC22713</strain>
    </source>
</reference>
<evidence type="ECO:0000313" key="3">
    <source>
        <dbReference type="Proteomes" id="UP000294933"/>
    </source>
</evidence>
<protein>
    <recommendedName>
        <fullName evidence="4">Secreted protein</fullName>
    </recommendedName>
</protein>
<evidence type="ECO:0000313" key="2">
    <source>
        <dbReference type="EMBL" id="TDL23469.1"/>
    </source>
</evidence>
<dbReference type="AlphaFoldDB" id="A0A4Y7Q9D4"/>
<dbReference type="VEuPathDB" id="FungiDB:BD410DRAFT_161641"/>
<dbReference type="EMBL" id="ML170170">
    <property type="protein sequence ID" value="TDL23469.1"/>
    <property type="molecule type" value="Genomic_DNA"/>
</dbReference>
<name>A0A4Y7Q9D4_9AGAM</name>
<gene>
    <name evidence="2" type="ORF">BD410DRAFT_161641</name>
</gene>
<evidence type="ECO:0008006" key="4">
    <source>
        <dbReference type="Google" id="ProtNLM"/>
    </source>
</evidence>
<keyword evidence="1" id="KW-0732">Signal</keyword>
<feature type="chain" id="PRO_5021199647" description="Secreted protein" evidence="1">
    <location>
        <begin position="20"/>
        <end position="82"/>
    </location>
</feature>